<gene>
    <name evidence="3" type="ORF">GSI_05438</name>
</gene>
<evidence type="ECO:0000313" key="4">
    <source>
        <dbReference type="Proteomes" id="UP000230002"/>
    </source>
</evidence>
<evidence type="ECO:0000259" key="2">
    <source>
        <dbReference type="Pfam" id="PF20152"/>
    </source>
</evidence>
<feature type="transmembrane region" description="Helical" evidence="1">
    <location>
        <begin position="26"/>
        <end position="45"/>
    </location>
</feature>
<keyword evidence="1" id="KW-1133">Transmembrane helix</keyword>
<feature type="transmembrane region" description="Helical" evidence="1">
    <location>
        <begin position="174"/>
        <end position="198"/>
    </location>
</feature>
<keyword evidence="1" id="KW-0812">Transmembrane</keyword>
<protein>
    <recommendedName>
        <fullName evidence="2">DUF6534 domain-containing protein</fullName>
    </recommendedName>
</protein>
<dbReference type="Pfam" id="PF20152">
    <property type="entry name" value="DUF6534"/>
    <property type="match status" value="1"/>
</dbReference>
<dbReference type="PANTHER" id="PTHR40465:SF1">
    <property type="entry name" value="DUF6534 DOMAIN-CONTAINING PROTEIN"/>
    <property type="match status" value="1"/>
</dbReference>
<dbReference type="Proteomes" id="UP000230002">
    <property type="component" value="Unassembled WGS sequence"/>
</dbReference>
<feature type="domain" description="DUF6534" evidence="2">
    <location>
        <begin position="185"/>
        <end position="272"/>
    </location>
</feature>
<dbReference type="OrthoDB" id="2755591at2759"/>
<name>A0A2G8SEL7_9APHY</name>
<evidence type="ECO:0000313" key="3">
    <source>
        <dbReference type="EMBL" id="PIL32193.1"/>
    </source>
</evidence>
<feature type="transmembrane region" description="Helical" evidence="1">
    <location>
        <begin position="218"/>
        <end position="241"/>
    </location>
</feature>
<organism evidence="3 4">
    <name type="scientific">Ganoderma sinense ZZ0214-1</name>
    <dbReference type="NCBI Taxonomy" id="1077348"/>
    <lineage>
        <taxon>Eukaryota</taxon>
        <taxon>Fungi</taxon>
        <taxon>Dikarya</taxon>
        <taxon>Basidiomycota</taxon>
        <taxon>Agaricomycotina</taxon>
        <taxon>Agaricomycetes</taxon>
        <taxon>Polyporales</taxon>
        <taxon>Polyporaceae</taxon>
        <taxon>Ganoderma</taxon>
    </lineage>
</organism>
<dbReference type="PANTHER" id="PTHR40465">
    <property type="entry name" value="CHROMOSOME 1, WHOLE GENOME SHOTGUN SEQUENCE"/>
    <property type="match status" value="1"/>
</dbReference>
<dbReference type="AlphaFoldDB" id="A0A2G8SEL7"/>
<feature type="transmembrane region" description="Helical" evidence="1">
    <location>
        <begin position="65"/>
        <end position="89"/>
    </location>
</feature>
<keyword evidence="1" id="KW-0472">Membrane</keyword>
<reference evidence="3 4" key="1">
    <citation type="journal article" date="2015" name="Sci. Rep.">
        <title>Chromosome-level genome map provides insights into diverse defense mechanisms in the medicinal fungus Ganoderma sinense.</title>
        <authorList>
            <person name="Zhu Y."/>
            <person name="Xu J."/>
            <person name="Sun C."/>
            <person name="Zhou S."/>
            <person name="Xu H."/>
            <person name="Nelson D.R."/>
            <person name="Qian J."/>
            <person name="Song J."/>
            <person name="Luo H."/>
            <person name="Xiang L."/>
            <person name="Li Y."/>
            <person name="Xu Z."/>
            <person name="Ji A."/>
            <person name="Wang L."/>
            <person name="Lu S."/>
            <person name="Hayward A."/>
            <person name="Sun W."/>
            <person name="Li X."/>
            <person name="Schwartz D.C."/>
            <person name="Wang Y."/>
            <person name="Chen S."/>
        </authorList>
    </citation>
    <scope>NUCLEOTIDE SEQUENCE [LARGE SCALE GENOMIC DNA]</scope>
    <source>
        <strain evidence="3 4">ZZ0214-1</strain>
    </source>
</reference>
<dbReference type="STRING" id="1077348.A0A2G8SEL7"/>
<feature type="transmembrane region" description="Helical" evidence="1">
    <location>
        <begin position="247"/>
        <end position="268"/>
    </location>
</feature>
<sequence length="325" mass="35210">MATSSSGSAAGAEAAMLAALASQLQLSYGALLLGSFLGFILYGLFVHQTYQYFRRFHADPSYIRIMVILVLILETAHLVITSHLCYAHLVTNYFKPETLLVGGWSLNIIPVLSGVTIILSQLFSIRRVSLIGSRQAIVAAVVALFLLGEIGFPIASSVSAFSYGTVKGIKPVTYLAACGLAMVSIADAILTVTLVLAIRKTRADYDRRRTGESLSDIVQIYLVNTGLLTVIFNIITTIVAFTRPKTMLLGALSIVVARLYGNTLLAILNSRQLHGMELFAGRSMVVSIARAKREASQDLWSAPRIPQSVPAKIDIQVMTQMEGQK</sequence>
<feature type="transmembrane region" description="Helical" evidence="1">
    <location>
        <begin position="136"/>
        <end position="154"/>
    </location>
</feature>
<dbReference type="EMBL" id="AYKW01000011">
    <property type="protein sequence ID" value="PIL32193.1"/>
    <property type="molecule type" value="Genomic_DNA"/>
</dbReference>
<comment type="caution">
    <text evidence="3">The sequence shown here is derived from an EMBL/GenBank/DDBJ whole genome shotgun (WGS) entry which is preliminary data.</text>
</comment>
<feature type="transmembrane region" description="Helical" evidence="1">
    <location>
        <begin position="101"/>
        <end position="124"/>
    </location>
</feature>
<dbReference type="InterPro" id="IPR045339">
    <property type="entry name" value="DUF6534"/>
</dbReference>
<evidence type="ECO:0000256" key="1">
    <source>
        <dbReference type="SAM" id="Phobius"/>
    </source>
</evidence>
<accession>A0A2G8SEL7</accession>
<keyword evidence="4" id="KW-1185">Reference proteome</keyword>
<proteinExistence type="predicted"/>